<accession>A0A5D2LUZ4</accession>
<dbReference type="Proteomes" id="UP000322667">
    <property type="component" value="Chromosome D02"/>
</dbReference>
<dbReference type="EMBL" id="CM017624">
    <property type="protein sequence ID" value="TYH82855.1"/>
    <property type="molecule type" value="Genomic_DNA"/>
</dbReference>
<evidence type="ECO:0000313" key="1">
    <source>
        <dbReference type="EMBL" id="TYH82855.1"/>
    </source>
</evidence>
<keyword evidence="2" id="KW-1185">Reference proteome</keyword>
<dbReference type="AlphaFoldDB" id="A0A5D2LUZ4"/>
<protein>
    <submittedName>
        <fullName evidence="1">Uncharacterized protein</fullName>
    </submittedName>
</protein>
<evidence type="ECO:0000313" key="2">
    <source>
        <dbReference type="Proteomes" id="UP000322667"/>
    </source>
</evidence>
<organism evidence="1 2">
    <name type="scientific">Gossypium tomentosum</name>
    <name type="common">Hawaiian cotton</name>
    <name type="synonym">Gossypium sandvicense</name>
    <dbReference type="NCBI Taxonomy" id="34277"/>
    <lineage>
        <taxon>Eukaryota</taxon>
        <taxon>Viridiplantae</taxon>
        <taxon>Streptophyta</taxon>
        <taxon>Embryophyta</taxon>
        <taxon>Tracheophyta</taxon>
        <taxon>Spermatophyta</taxon>
        <taxon>Magnoliopsida</taxon>
        <taxon>eudicotyledons</taxon>
        <taxon>Gunneridae</taxon>
        <taxon>Pentapetalae</taxon>
        <taxon>rosids</taxon>
        <taxon>malvids</taxon>
        <taxon>Malvales</taxon>
        <taxon>Malvaceae</taxon>
        <taxon>Malvoideae</taxon>
        <taxon>Gossypium</taxon>
    </lineage>
</organism>
<name>A0A5D2LUZ4_GOSTO</name>
<proteinExistence type="predicted"/>
<sequence>MRRSGIIWIQSKPLFNSSFSLKHLCSKPIFNTSEYEAIFDTYSDMNSSHTFSDKM</sequence>
<gene>
    <name evidence="1" type="ORF">ES332_D02G090200v1</name>
</gene>
<reference evidence="1 2" key="1">
    <citation type="submission" date="2019-07" db="EMBL/GenBank/DDBJ databases">
        <title>WGS assembly of Gossypium tomentosum.</title>
        <authorList>
            <person name="Chen Z.J."/>
            <person name="Sreedasyam A."/>
            <person name="Ando A."/>
            <person name="Song Q."/>
            <person name="De L."/>
            <person name="Hulse-Kemp A."/>
            <person name="Ding M."/>
            <person name="Ye W."/>
            <person name="Kirkbride R."/>
            <person name="Jenkins J."/>
            <person name="Plott C."/>
            <person name="Lovell J."/>
            <person name="Lin Y.-M."/>
            <person name="Vaughn R."/>
            <person name="Liu B."/>
            <person name="Li W."/>
            <person name="Simpson S."/>
            <person name="Scheffler B."/>
            <person name="Saski C."/>
            <person name="Grover C."/>
            <person name="Hu G."/>
            <person name="Conover J."/>
            <person name="Carlson J."/>
            <person name="Shu S."/>
            <person name="Boston L."/>
            <person name="Williams M."/>
            <person name="Peterson D."/>
            <person name="Mcgee K."/>
            <person name="Jones D."/>
            <person name="Wendel J."/>
            <person name="Stelly D."/>
            <person name="Grimwood J."/>
            <person name="Schmutz J."/>
        </authorList>
    </citation>
    <scope>NUCLEOTIDE SEQUENCE [LARGE SCALE GENOMIC DNA]</scope>
    <source>
        <strain evidence="1">7179.01</strain>
    </source>
</reference>